<dbReference type="InterPro" id="IPR000182">
    <property type="entry name" value="GNAT_dom"/>
</dbReference>
<gene>
    <name evidence="5" type="ORF">IAB73_07495</name>
</gene>
<dbReference type="Proteomes" id="UP000886887">
    <property type="component" value="Unassembled WGS sequence"/>
</dbReference>
<dbReference type="Gene3D" id="3.40.630.30">
    <property type="match status" value="1"/>
</dbReference>
<dbReference type="PANTHER" id="PTHR43792">
    <property type="entry name" value="GNAT FAMILY, PUTATIVE (AFU_ORTHOLOGUE AFUA_3G00765)-RELATED-RELATED"/>
    <property type="match status" value="1"/>
</dbReference>
<feature type="domain" description="N-acetyltransferase" evidence="4">
    <location>
        <begin position="9"/>
        <end position="173"/>
    </location>
</feature>
<reference evidence="5" key="1">
    <citation type="submission" date="2020-10" db="EMBL/GenBank/DDBJ databases">
        <authorList>
            <person name="Gilroy R."/>
        </authorList>
    </citation>
    <scope>NUCLEOTIDE SEQUENCE</scope>
    <source>
        <strain evidence="5">ChiSxjej2B14-6234</strain>
    </source>
</reference>
<keyword evidence="2" id="KW-0012">Acyltransferase</keyword>
<evidence type="ECO:0000313" key="5">
    <source>
        <dbReference type="EMBL" id="HIQ72033.1"/>
    </source>
</evidence>
<evidence type="ECO:0000256" key="3">
    <source>
        <dbReference type="ARBA" id="ARBA00038502"/>
    </source>
</evidence>
<dbReference type="GO" id="GO:0008999">
    <property type="term" value="F:protein-N-terminal-alanine acetyltransferase activity"/>
    <property type="evidence" value="ECO:0007669"/>
    <property type="project" value="TreeGrafter"/>
</dbReference>
<accession>A0A9D1CRD2</accession>
<dbReference type="PANTHER" id="PTHR43792:SF8">
    <property type="entry name" value="[RIBOSOMAL PROTEIN US5]-ALANINE N-ACETYLTRANSFERASE"/>
    <property type="match status" value="1"/>
</dbReference>
<dbReference type="GO" id="GO:0005737">
    <property type="term" value="C:cytoplasm"/>
    <property type="evidence" value="ECO:0007669"/>
    <property type="project" value="TreeGrafter"/>
</dbReference>
<dbReference type="InterPro" id="IPR016181">
    <property type="entry name" value="Acyl_CoA_acyltransferase"/>
</dbReference>
<proteinExistence type="inferred from homology"/>
<protein>
    <submittedName>
        <fullName evidence="5">GNAT family N-acetyltransferase</fullName>
    </submittedName>
</protein>
<evidence type="ECO:0000259" key="4">
    <source>
        <dbReference type="PROSITE" id="PS51186"/>
    </source>
</evidence>
<name>A0A9D1CRD2_9FIRM</name>
<evidence type="ECO:0000313" key="6">
    <source>
        <dbReference type="Proteomes" id="UP000886887"/>
    </source>
</evidence>
<comment type="caution">
    <text evidence="5">The sequence shown here is derived from an EMBL/GenBank/DDBJ whole genome shotgun (WGS) entry which is preliminary data.</text>
</comment>
<organism evidence="5 6">
    <name type="scientific">Candidatus Onthenecus intestinigallinarum</name>
    <dbReference type="NCBI Taxonomy" id="2840875"/>
    <lineage>
        <taxon>Bacteria</taxon>
        <taxon>Bacillati</taxon>
        <taxon>Bacillota</taxon>
        <taxon>Clostridia</taxon>
        <taxon>Eubacteriales</taxon>
        <taxon>Candidatus Onthenecus</taxon>
    </lineage>
</organism>
<evidence type="ECO:0000256" key="2">
    <source>
        <dbReference type="ARBA" id="ARBA00023315"/>
    </source>
</evidence>
<reference evidence="5" key="2">
    <citation type="journal article" date="2021" name="PeerJ">
        <title>Extensive microbial diversity within the chicken gut microbiome revealed by metagenomics and culture.</title>
        <authorList>
            <person name="Gilroy R."/>
            <person name="Ravi A."/>
            <person name="Getino M."/>
            <person name="Pursley I."/>
            <person name="Horton D.L."/>
            <person name="Alikhan N.F."/>
            <person name="Baker D."/>
            <person name="Gharbi K."/>
            <person name="Hall N."/>
            <person name="Watson M."/>
            <person name="Adriaenssens E.M."/>
            <person name="Foster-Nyarko E."/>
            <person name="Jarju S."/>
            <person name="Secka A."/>
            <person name="Antonio M."/>
            <person name="Oren A."/>
            <person name="Chaudhuri R.R."/>
            <person name="La Ragione R."/>
            <person name="Hildebrand F."/>
            <person name="Pallen M.J."/>
        </authorList>
    </citation>
    <scope>NUCLEOTIDE SEQUENCE</scope>
    <source>
        <strain evidence="5">ChiSxjej2B14-6234</strain>
    </source>
</reference>
<dbReference type="AlphaFoldDB" id="A0A9D1CRD2"/>
<evidence type="ECO:0000256" key="1">
    <source>
        <dbReference type="ARBA" id="ARBA00022679"/>
    </source>
</evidence>
<dbReference type="Pfam" id="PF13302">
    <property type="entry name" value="Acetyltransf_3"/>
    <property type="match status" value="1"/>
</dbReference>
<sequence>MDILTTQRLVLRSFRPEDAPDLYAYARDPRVGPCAGWKPHADEAESARIIALFIERGEVWALQDRATGRVIGSLGLEEDGRRSNPAARSLGYVLSPACWGQGLMPEAARAALAYGFERMGLELVSVCHYDFNDRSRRVIEKLGFRYEGTLRRAHVRVSDGQVCDELCYSMTKEEYFGTLGK</sequence>
<comment type="similarity">
    <text evidence="3">Belongs to the acetyltransferase family. RimJ subfamily.</text>
</comment>
<dbReference type="SUPFAM" id="SSF55729">
    <property type="entry name" value="Acyl-CoA N-acyltransferases (Nat)"/>
    <property type="match status" value="1"/>
</dbReference>
<keyword evidence="1" id="KW-0808">Transferase</keyword>
<dbReference type="EMBL" id="DVFJ01000028">
    <property type="protein sequence ID" value="HIQ72033.1"/>
    <property type="molecule type" value="Genomic_DNA"/>
</dbReference>
<dbReference type="InterPro" id="IPR051531">
    <property type="entry name" value="N-acetyltransferase"/>
</dbReference>
<dbReference type="PROSITE" id="PS51186">
    <property type="entry name" value="GNAT"/>
    <property type="match status" value="1"/>
</dbReference>